<evidence type="ECO:0000256" key="2">
    <source>
        <dbReference type="PROSITE-ProRule" id="PRU00169"/>
    </source>
</evidence>
<proteinExistence type="predicted"/>
<dbReference type="Proteomes" id="UP000475666">
    <property type="component" value="Unassembled WGS sequence"/>
</dbReference>
<evidence type="ECO:0000259" key="3">
    <source>
        <dbReference type="PROSITE" id="PS50043"/>
    </source>
</evidence>
<dbReference type="GO" id="GO:0006355">
    <property type="term" value="P:regulation of DNA-templated transcription"/>
    <property type="evidence" value="ECO:0007669"/>
    <property type="project" value="InterPro"/>
</dbReference>
<protein>
    <submittedName>
        <fullName evidence="5">Response regulator transcription factor</fullName>
    </submittedName>
</protein>
<feature type="modified residue" description="4-aspartylphosphate" evidence="2">
    <location>
        <position position="38"/>
    </location>
</feature>
<dbReference type="RefSeq" id="WP_159107553.1">
    <property type="nucleotide sequence ID" value="NZ_BEWD01000007.1"/>
</dbReference>
<dbReference type="SMART" id="SM00421">
    <property type="entry name" value="HTH_LUXR"/>
    <property type="match status" value="1"/>
</dbReference>
<dbReference type="EMBL" id="JAAGMQ010000481">
    <property type="protein sequence ID" value="NEC34792.1"/>
    <property type="molecule type" value="Genomic_DNA"/>
</dbReference>
<feature type="domain" description="HTH luxR-type" evidence="3">
    <location>
        <begin position="133"/>
        <end position="198"/>
    </location>
</feature>
<dbReference type="InterPro" id="IPR000792">
    <property type="entry name" value="Tscrpt_reg_LuxR_C"/>
</dbReference>
<keyword evidence="1" id="KW-0238">DNA-binding</keyword>
<dbReference type="InterPro" id="IPR039420">
    <property type="entry name" value="WalR-like"/>
</dbReference>
<dbReference type="PRINTS" id="PR00038">
    <property type="entry name" value="HTHLUXR"/>
</dbReference>
<comment type="caution">
    <text evidence="5">The sequence shown here is derived from an EMBL/GenBank/DDBJ whole genome shotgun (WGS) entry which is preliminary data.</text>
</comment>
<dbReference type="SUPFAM" id="SSF52172">
    <property type="entry name" value="CheY-like"/>
    <property type="match status" value="1"/>
</dbReference>
<dbReference type="CDD" id="cd06170">
    <property type="entry name" value="LuxR_C_like"/>
    <property type="match status" value="1"/>
</dbReference>
<gene>
    <name evidence="5" type="ORF">G3I66_16710</name>
</gene>
<dbReference type="SUPFAM" id="SSF46894">
    <property type="entry name" value="C-terminal effector domain of the bipartite response regulators"/>
    <property type="match status" value="1"/>
</dbReference>
<dbReference type="GO" id="GO:0000160">
    <property type="term" value="P:phosphorelay signal transduction system"/>
    <property type="evidence" value="ECO:0007669"/>
    <property type="project" value="InterPro"/>
</dbReference>
<evidence type="ECO:0000313" key="6">
    <source>
        <dbReference type="Proteomes" id="UP000475666"/>
    </source>
</evidence>
<dbReference type="InterPro" id="IPR016032">
    <property type="entry name" value="Sig_transdc_resp-reg_C-effctor"/>
</dbReference>
<evidence type="ECO:0000256" key="1">
    <source>
        <dbReference type="ARBA" id="ARBA00023125"/>
    </source>
</evidence>
<dbReference type="InterPro" id="IPR011006">
    <property type="entry name" value="CheY-like_superfamily"/>
</dbReference>
<evidence type="ECO:0000259" key="4">
    <source>
        <dbReference type="PROSITE" id="PS50110"/>
    </source>
</evidence>
<organism evidence="5 6">
    <name type="scientific">Streptomyces rubrogriseus</name>
    <dbReference type="NCBI Taxonomy" id="194673"/>
    <lineage>
        <taxon>Bacteria</taxon>
        <taxon>Bacillati</taxon>
        <taxon>Actinomycetota</taxon>
        <taxon>Actinomycetes</taxon>
        <taxon>Kitasatosporales</taxon>
        <taxon>Streptomycetaceae</taxon>
        <taxon>Streptomyces</taxon>
        <taxon>Streptomyces violaceoruber group</taxon>
    </lineage>
</organism>
<evidence type="ECO:0000313" key="5">
    <source>
        <dbReference type="EMBL" id="NEC34792.1"/>
    </source>
</evidence>
<dbReference type="Gene3D" id="3.40.50.2300">
    <property type="match status" value="1"/>
</dbReference>
<dbReference type="PROSITE" id="PS50110">
    <property type="entry name" value="RESPONSE_REGULATORY"/>
    <property type="match status" value="1"/>
</dbReference>
<reference evidence="5 6" key="1">
    <citation type="submission" date="2020-01" db="EMBL/GenBank/DDBJ databases">
        <title>Insect and environment-associated Actinomycetes.</title>
        <authorList>
            <person name="Currrie C."/>
            <person name="Chevrette M."/>
            <person name="Carlson C."/>
            <person name="Stubbendieck R."/>
            <person name="Wendt-Pienkowski E."/>
        </authorList>
    </citation>
    <scope>NUCLEOTIDE SEQUENCE [LARGE SCALE GENOMIC DNA]</scope>
    <source>
        <strain evidence="5 6">SID7739</strain>
    </source>
</reference>
<name>A0A6G3TDU1_9ACTN</name>
<dbReference type="PANTHER" id="PTHR43214">
    <property type="entry name" value="TWO-COMPONENT RESPONSE REGULATOR"/>
    <property type="match status" value="1"/>
</dbReference>
<dbReference type="AlphaFoldDB" id="A0A6G3TDU1"/>
<dbReference type="GO" id="GO:0003677">
    <property type="term" value="F:DNA binding"/>
    <property type="evidence" value="ECO:0007669"/>
    <property type="project" value="UniProtKB-KW"/>
</dbReference>
<accession>A0A6G3TDU1</accession>
<dbReference type="GeneID" id="96650684"/>
<keyword evidence="2" id="KW-0597">Phosphoprotein</keyword>
<sequence>MTTVLREAPGIDVVAEFETAGYSPRLLRGQRLRVLLMDLDGFDIEDLLAGQVVNRTAEQAVKVLALSASLDPDTAIKVLRGGAEGFLHKDTPVQGLVDAIRAVDRGGAALDPQVAGELITALRYSGPTEAEAVPGRGVKLTPRQRQILGLIGYGLTNVEIADQLQLGRPTVKSHISSLLRALDLRDRTQLAVYACTHGFRAHAALPVS</sequence>
<dbReference type="InterPro" id="IPR001789">
    <property type="entry name" value="Sig_transdc_resp-reg_receiver"/>
</dbReference>
<dbReference type="Pfam" id="PF00196">
    <property type="entry name" value="GerE"/>
    <property type="match status" value="1"/>
</dbReference>
<feature type="domain" description="Response regulatory" evidence="4">
    <location>
        <begin position="1"/>
        <end position="104"/>
    </location>
</feature>
<dbReference type="PROSITE" id="PS50043">
    <property type="entry name" value="HTH_LUXR_2"/>
    <property type="match status" value="1"/>
</dbReference>